<proteinExistence type="predicted"/>
<sequence length="79" mass="9291">MLTPQGFPVPSPQSPVPKTRVFHHKYGRAYFPCQDRSRFSQVITGFVYRSDGEDISNQGMRKLKENWFWQKQENRSPTS</sequence>
<comment type="caution">
    <text evidence="1">The sequence shown here is derived from an EMBL/GenBank/DDBJ whole genome shotgun (WGS) entry which is preliminary data.</text>
</comment>
<evidence type="ECO:0000313" key="1">
    <source>
        <dbReference type="EMBL" id="MFB2839205.1"/>
    </source>
</evidence>
<dbReference type="EMBL" id="JBHFNT010000300">
    <property type="protein sequence ID" value="MFB2839205.1"/>
    <property type="molecule type" value="Genomic_DNA"/>
</dbReference>
<organism evidence="1 2">
    <name type="scientific">Floridaenema evergladense BLCC-F167</name>
    <dbReference type="NCBI Taxonomy" id="3153639"/>
    <lineage>
        <taxon>Bacteria</taxon>
        <taxon>Bacillati</taxon>
        <taxon>Cyanobacteriota</taxon>
        <taxon>Cyanophyceae</taxon>
        <taxon>Oscillatoriophycideae</taxon>
        <taxon>Aerosakkonematales</taxon>
        <taxon>Aerosakkonemataceae</taxon>
        <taxon>Floridanema</taxon>
        <taxon>Floridanema evergladense</taxon>
    </lineage>
</organism>
<gene>
    <name evidence="1" type="ORF">ACE1CA_32345</name>
</gene>
<protein>
    <submittedName>
        <fullName evidence="1">Uncharacterized protein</fullName>
    </submittedName>
</protein>
<name>A0ABV4WVW5_9CYAN</name>
<evidence type="ECO:0000313" key="2">
    <source>
        <dbReference type="Proteomes" id="UP001576780"/>
    </source>
</evidence>
<dbReference type="Proteomes" id="UP001576780">
    <property type="component" value="Unassembled WGS sequence"/>
</dbReference>
<reference evidence="1 2" key="1">
    <citation type="submission" date="2024-09" db="EMBL/GenBank/DDBJ databases">
        <title>Floridaenema gen nov. (Aerosakkonemataceae, Aerosakkonematales ord. nov., Cyanobacteria) from benthic tropical and subtropical fresh waters, with the description of four new species.</title>
        <authorList>
            <person name="Moretto J.A."/>
            <person name="Berthold D.E."/>
            <person name="Lefler F.W."/>
            <person name="Huang I.-S."/>
            <person name="Laughinghouse H. IV."/>
        </authorList>
    </citation>
    <scope>NUCLEOTIDE SEQUENCE [LARGE SCALE GENOMIC DNA]</scope>
    <source>
        <strain evidence="1 2">BLCC-F167</strain>
    </source>
</reference>
<keyword evidence="2" id="KW-1185">Reference proteome</keyword>
<accession>A0ABV4WVW5</accession>